<keyword evidence="1 5" id="KW-0699">rRNA-binding</keyword>
<evidence type="ECO:0000256" key="5">
    <source>
        <dbReference type="HAMAP-Rule" id="MF_01334"/>
    </source>
</evidence>
<sequence length="224" mass="24272">MSKLKATIRQGKQTRSSLNKVRNEGKIPAVVYGYGAKNTSVKVEEVDFIKVIREVGRNGVIELEVGSKTVKVMVSDYQINPIKNKITHVDFLAINMKAELTVDVVVNLVGEAEGAKEGGVVQQPLFQLSVTATPDDIPENIEVDVTELNIGDTITVADLKSDKAYTINNEDEEAIVSVVPPTVEEEPEEDGEEAVEGEEAEGTEAAEGEEEAAEGEEKSEEKAE</sequence>
<feature type="compositionally biased region" description="Basic and acidic residues" evidence="6">
    <location>
        <begin position="215"/>
        <end position="224"/>
    </location>
</feature>
<dbReference type="GO" id="GO:0022625">
    <property type="term" value="C:cytosolic large ribosomal subunit"/>
    <property type="evidence" value="ECO:0007669"/>
    <property type="project" value="TreeGrafter"/>
</dbReference>
<dbReference type="NCBIfam" id="NF004133">
    <property type="entry name" value="PRK05618.2-4"/>
    <property type="match status" value="1"/>
</dbReference>
<dbReference type="SUPFAM" id="SSF50715">
    <property type="entry name" value="Ribosomal protein L25-like"/>
    <property type="match status" value="1"/>
</dbReference>
<dbReference type="RefSeq" id="WP_111717415.1">
    <property type="nucleotide sequence ID" value="NZ_CP073819.1"/>
</dbReference>
<evidence type="ECO:0000256" key="2">
    <source>
        <dbReference type="ARBA" id="ARBA00022884"/>
    </source>
</evidence>
<evidence type="ECO:0000313" key="10">
    <source>
        <dbReference type="Proteomes" id="UP000249808"/>
    </source>
</evidence>
<feature type="domain" description="Large ribosomal subunit protein bL25 L25" evidence="7">
    <location>
        <begin position="4"/>
        <end position="91"/>
    </location>
</feature>
<dbReference type="CDD" id="cd00495">
    <property type="entry name" value="Ribosomal_L25_TL5_CTC"/>
    <property type="match status" value="1"/>
</dbReference>
<name>A0A327ZPX5_9STAP</name>
<dbReference type="GO" id="GO:0008097">
    <property type="term" value="F:5S rRNA binding"/>
    <property type="evidence" value="ECO:0007669"/>
    <property type="project" value="InterPro"/>
</dbReference>
<dbReference type="InterPro" id="IPR037121">
    <property type="entry name" value="Ribosomal_bL25_C"/>
</dbReference>
<proteinExistence type="inferred from homology"/>
<dbReference type="NCBIfam" id="NF004134">
    <property type="entry name" value="PRK05618.2-5"/>
    <property type="match status" value="1"/>
</dbReference>
<dbReference type="Pfam" id="PF01386">
    <property type="entry name" value="Ribosomal_L25p"/>
    <property type="match status" value="1"/>
</dbReference>
<gene>
    <name evidence="5" type="primary">rplY</name>
    <name evidence="5" type="synonym">ctc</name>
    <name evidence="9" type="ORF">BHU61_12685</name>
</gene>
<feature type="region of interest" description="Disordered" evidence="6">
    <location>
        <begin position="180"/>
        <end position="224"/>
    </location>
</feature>
<dbReference type="InterPro" id="IPR001021">
    <property type="entry name" value="Ribosomal_bL25_long"/>
</dbReference>
<dbReference type="GO" id="GO:0006412">
    <property type="term" value="P:translation"/>
    <property type="evidence" value="ECO:0007669"/>
    <property type="project" value="UniProtKB-UniRule"/>
</dbReference>
<dbReference type="InterPro" id="IPR011035">
    <property type="entry name" value="Ribosomal_bL25/Gln-tRNA_synth"/>
</dbReference>
<dbReference type="Pfam" id="PF14693">
    <property type="entry name" value="Ribosomal_TL5_C"/>
    <property type="match status" value="1"/>
</dbReference>
<dbReference type="EMBL" id="PZJH01000011">
    <property type="protein sequence ID" value="RAK43654.1"/>
    <property type="molecule type" value="Genomic_DNA"/>
</dbReference>
<comment type="subunit">
    <text evidence="5">Part of the 50S ribosomal subunit; part of the 5S rRNA/L5/L18/L25 subcomplex. Contacts the 5S rRNA. Binds to the 5S rRNA independently of L5 and L18.</text>
</comment>
<evidence type="ECO:0000256" key="4">
    <source>
        <dbReference type="ARBA" id="ARBA00023274"/>
    </source>
</evidence>
<keyword evidence="10" id="KW-1185">Reference proteome</keyword>
<keyword evidence="4 5" id="KW-0687">Ribonucleoprotein</keyword>
<protein>
    <recommendedName>
        <fullName evidence="5">Large ribosomal subunit protein bL25</fullName>
    </recommendedName>
    <alternativeName>
        <fullName evidence="5">General stress protein CTC</fullName>
    </alternativeName>
</protein>
<dbReference type="AlphaFoldDB" id="A0A327ZPX5"/>
<dbReference type="InterPro" id="IPR029751">
    <property type="entry name" value="Ribosomal_L25_dom"/>
</dbReference>
<comment type="function">
    <text evidence="5">This is one of the proteins that binds to the 5S RNA in the ribosome where it forms part of the central protuberance.</text>
</comment>
<dbReference type="GO" id="GO:0003735">
    <property type="term" value="F:structural constituent of ribosome"/>
    <property type="evidence" value="ECO:0007669"/>
    <property type="project" value="InterPro"/>
</dbReference>
<dbReference type="Gene3D" id="2.170.120.20">
    <property type="entry name" value="Ribosomal protein L25, beta domain"/>
    <property type="match status" value="1"/>
</dbReference>
<evidence type="ECO:0000259" key="7">
    <source>
        <dbReference type="Pfam" id="PF01386"/>
    </source>
</evidence>
<evidence type="ECO:0000256" key="6">
    <source>
        <dbReference type="SAM" id="MobiDB-lite"/>
    </source>
</evidence>
<accession>A0A327ZPX5</accession>
<evidence type="ECO:0000259" key="8">
    <source>
        <dbReference type="Pfam" id="PF14693"/>
    </source>
</evidence>
<reference evidence="9 10" key="1">
    <citation type="journal article" date="2018" name="Front. Microbiol.">
        <title>Description and Comparative Genomics of Macrococcus caseolyticus subsp. hominis subsp. nov., Macrococcus goetzii sp. nov., Macrococcus epidermidis sp. nov., and Macrococcus bohemicus sp. nov., Novel Macrococci From Human Clinical Material With Virulence Potential and Suspected Uptake of Foreign DNA by Natural Transformation.</title>
        <authorList>
            <person name="Maslanova I."/>
            <person name="Wertheimer Z."/>
            <person name="Sedlacek I."/>
            <person name="Svec P."/>
            <person name="Indrakova A."/>
            <person name="Kovarovic V."/>
            <person name="Schumann P."/>
            <person name="Sproer C."/>
            <person name="Kralova S."/>
            <person name="Sedo O."/>
            <person name="Kristofova L."/>
            <person name="Vrbovska V."/>
            <person name="Fuzik T."/>
            <person name="Petras P."/>
            <person name="Zdrahal Z."/>
            <person name="Ruzickova V."/>
            <person name="Doskar J."/>
            <person name="Pantucek R."/>
        </authorList>
    </citation>
    <scope>NUCLEOTIDE SEQUENCE [LARGE SCALE GENOMIC DNA]</scope>
    <source>
        <strain evidence="9 10">01/688</strain>
    </source>
</reference>
<keyword evidence="3 5" id="KW-0689">Ribosomal protein</keyword>
<feature type="domain" description="Large ribosomal subunit protein bL25 beta" evidence="8">
    <location>
        <begin position="100"/>
        <end position="181"/>
    </location>
</feature>
<comment type="caution">
    <text evidence="9">The sequence shown here is derived from an EMBL/GenBank/DDBJ whole genome shotgun (WGS) entry which is preliminary data.</text>
</comment>
<dbReference type="Proteomes" id="UP000249808">
    <property type="component" value="Unassembled WGS sequence"/>
</dbReference>
<dbReference type="Gene3D" id="2.40.240.10">
    <property type="entry name" value="Ribosomal Protein L25, Chain P"/>
    <property type="match status" value="1"/>
</dbReference>
<dbReference type="NCBIfam" id="TIGR00731">
    <property type="entry name" value="bL25_bact_ctc"/>
    <property type="match status" value="1"/>
</dbReference>
<dbReference type="InterPro" id="IPR020056">
    <property type="entry name" value="Rbsml_bL25/Gln-tRNA_synth_N"/>
</dbReference>
<evidence type="ECO:0000256" key="3">
    <source>
        <dbReference type="ARBA" id="ARBA00022980"/>
    </source>
</evidence>
<keyword evidence="2 5" id="KW-0694">RNA-binding</keyword>
<feature type="compositionally biased region" description="Acidic residues" evidence="6">
    <location>
        <begin position="183"/>
        <end position="214"/>
    </location>
</feature>
<dbReference type="PANTHER" id="PTHR33284">
    <property type="entry name" value="RIBOSOMAL PROTEIN L25/GLN-TRNA SYNTHETASE, ANTI-CODON-BINDING DOMAIN-CONTAINING PROTEIN"/>
    <property type="match status" value="1"/>
</dbReference>
<dbReference type="HAMAP" id="MF_01334">
    <property type="entry name" value="Ribosomal_bL25_CTC"/>
    <property type="match status" value="1"/>
</dbReference>
<evidence type="ECO:0000256" key="1">
    <source>
        <dbReference type="ARBA" id="ARBA00022730"/>
    </source>
</evidence>
<dbReference type="InterPro" id="IPR020057">
    <property type="entry name" value="Ribosomal_bL25_b-dom"/>
</dbReference>
<dbReference type="InterPro" id="IPR020930">
    <property type="entry name" value="Ribosomal_uL5_bac-type"/>
</dbReference>
<evidence type="ECO:0000313" key="9">
    <source>
        <dbReference type="EMBL" id="RAK43654.1"/>
    </source>
</evidence>
<organism evidence="9 10">
    <name type="scientific">Macrococcus epidermidis</name>
    <dbReference type="NCBI Taxonomy" id="1902580"/>
    <lineage>
        <taxon>Bacteria</taxon>
        <taxon>Bacillati</taxon>
        <taxon>Bacillota</taxon>
        <taxon>Bacilli</taxon>
        <taxon>Bacillales</taxon>
        <taxon>Staphylococcaceae</taxon>
        <taxon>Macrococcus</taxon>
    </lineage>
</organism>
<comment type="similarity">
    <text evidence="5">Belongs to the bacterial ribosomal protein bL25 family. CTC subfamily.</text>
</comment>
<dbReference type="FunFam" id="2.40.240.10:FF:000013">
    <property type="entry name" value="50S ribosomal protein L25"/>
    <property type="match status" value="1"/>
</dbReference>
<dbReference type="PANTHER" id="PTHR33284:SF1">
    <property type="entry name" value="RIBOSOMAL PROTEIN L25_GLN-TRNA SYNTHETASE, ANTI-CODON-BINDING DOMAIN-CONTAINING PROTEIN"/>
    <property type="match status" value="1"/>
</dbReference>